<feature type="transmembrane region" description="Helical" evidence="1">
    <location>
        <begin position="44"/>
        <end position="64"/>
    </location>
</feature>
<organism evidence="3 4">
    <name type="scientific">Stachybotrys elegans</name>
    <dbReference type="NCBI Taxonomy" id="80388"/>
    <lineage>
        <taxon>Eukaryota</taxon>
        <taxon>Fungi</taxon>
        <taxon>Dikarya</taxon>
        <taxon>Ascomycota</taxon>
        <taxon>Pezizomycotina</taxon>
        <taxon>Sordariomycetes</taxon>
        <taxon>Hypocreomycetidae</taxon>
        <taxon>Hypocreales</taxon>
        <taxon>Stachybotryaceae</taxon>
        <taxon>Stachybotrys</taxon>
    </lineage>
</organism>
<reference evidence="3" key="1">
    <citation type="journal article" date="2021" name="Nat. Commun.">
        <title>Genetic determinants of endophytism in the Arabidopsis root mycobiome.</title>
        <authorList>
            <person name="Mesny F."/>
            <person name="Miyauchi S."/>
            <person name="Thiergart T."/>
            <person name="Pickel B."/>
            <person name="Atanasova L."/>
            <person name="Karlsson M."/>
            <person name="Huettel B."/>
            <person name="Barry K.W."/>
            <person name="Haridas S."/>
            <person name="Chen C."/>
            <person name="Bauer D."/>
            <person name="Andreopoulos W."/>
            <person name="Pangilinan J."/>
            <person name="LaButti K."/>
            <person name="Riley R."/>
            <person name="Lipzen A."/>
            <person name="Clum A."/>
            <person name="Drula E."/>
            <person name="Henrissat B."/>
            <person name="Kohler A."/>
            <person name="Grigoriev I.V."/>
            <person name="Martin F.M."/>
            <person name="Hacquard S."/>
        </authorList>
    </citation>
    <scope>NUCLEOTIDE SEQUENCE</scope>
    <source>
        <strain evidence="3">MPI-CAGE-CH-0235</strain>
    </source>
</reference>
<dbReference type="Pfam" id="PF06985">
    <property type="entry name" value="HET"/>
    <property type="match status" value="1"/>
</dbReference>
<sequence length="735" mass="83643">MPSQPSEQTPLLQGALPTSLRTYFAIPRIHFANPRIYLVNAWKYFIAALDIVIIIPLLPIRLLIDWADPNLSDDWEEQADLRAIIGFWVLFTIVFSVITVIVGLLRPFFFCDLVRISRFIIRSLAVATILLTAWYAIDMRHEFTSADLPPLDSSGSSIRVLDLHPAGHLWGIKAEIRTVRLEDNPAFDALSYQWGNPRKSHSISVGGKRLKVTANLWDALHSIRHETETRSLWVDAISIDQGNLDEKARQIPLMSLIYRRARGVLVSLGKHIPPRWIDQSDPTMWTTSYIETMTEMYWDSTGYWLEQLMLEEYWKRCWVVQEMGSAFNIEVYYAYKRVIPWDKLVALMKVYASKNPSSKLVQRVLRFDTLRRELYHDGRTYVLGQLLEAFKDSFCSVNLDKIYAFSGMAIDCQGECLPVDYAGGPTQLYQELMYYQSSIADQNMDVSIEMLHFSALVRRLLSRKQDEVERVFQKPGLLYQPESWVYYFCGDDPGGFCTSVPEMLLLTLPIDSMRAPFSPQMSFRFESSVWIPDTAEVKSSWAPQLGDGMRTIQTVGAIVGRVRELGPTYTSYLRDPSVPNQWSTRLSQVYVVEEEIRRARGLNARLSALLGPAADYRLTDVINLQDPEQATPGSGGPRLFLGEDDIIMGLAPSNAQVGDMLCQFWNSSAVALLRNRNNSDEYDVIGRGAMLQHGEAIDWDIPTEKAMFLPTSPARVGLDLDLNTLNHLSFDIISL</sequence>
<keyword evidence="4" id="KW-1185">Reference proteome</keyword>
<dbReference type="AlphaFoldDB" id="A0A8K0SIP1"/>
<dbReference type="EMBL" id="JAGPNK010000019">
    <property type="protein sequence ID" value="KAH7305200.1"/>
    <property type="molecule type" value="Genomic_DNA"/>
</dbReference>
<evidence type="ECO:0000256" key="1">
    <source>
        <dbReference type="SAM" id="Phobius"/>
    </source>
</evidence>
<keyword evidence="1" id="KW-0812">Transmembrane</keyword>
<keyword evidence="1" id="KW-0472">Membrane</keyword>
<evidence type="ECO:0000313" key="3">
    <source>
        <dbReference type="EMBL" id="KAH7305200.1"/>
    </source>
</evidence>
<keyword evidence="1" id="KW-1133">Transmembrane helix</keyword>
<evidence type="ECO:0000313" key="4">
    <source>
        <dbReference type="Proteomes" id="UP000813444"/>
    </source>
</evidence>
<dbReference type="InterPro" id="IPR010730">
    <property type="entry name" value="HET"/>
</dbReference>
<accession>A0A8K0SIP1</accession>
<dbReference type="OrthoDB" id="3557394at2759"/>
<feature type="transmembrane region" description="Helical" evidence="1">
    <location>
        <begin position="84"/>
        <end position="107"/>
    </location>
</feature>
<dbReference type="Proteomes" id="UP000813444">
    <property type="component" value="Unassembled WGS sequence"/>
</dbReference>
<proteinExistence type="predicted"/>
<evidence type="ECO:0000259" key="2">
    <source>
        <dbReference type="Pfam" id="PF06985"/>
    </source>
</evidence>
<feature type="transmembrane region" description="Helical" evidence="1">
    <location>
        <begin position="119"/>
        <end position="137"/>
    </location>
</feature>
<name>A0A8K0SIP1_9HYPO</name>
<protein>
    <submittedName>
        <fullName evidence="3">Heterokaryon incompatibility protein-domain-containing protein</fullName>
    </submittedName>
</protein>
<dbReference type="InterPro" id="IPR052895">
    <property type="entry name" value="HetReg/Transcr_Mod"/>
</dbReference>
<comment type="caution">
    <text evidence="3">The sequence shown here is derived from an EMBL/GenBank/DDBJ whole genome shotgun (WGS) entry which is preliminary data.</text>
</comment>
<feature type="domain" description="Heterokaryon incompatibility" evidence="2">
    <location>
        <begin position="187"/>
        <end position="322"/>
    </location>
</feature>
<dbReference type="PANTHER" id="PTHR24148:SF64">
    <property type="entry name" value="HETEROKARYON INCOMPATIBILITY DOMAIN-CONTAINING PROTEIN"/>
    <property type="match status" value="1"/>
</dbReference>
<dbReference type="PANTHER" id="PTHR24148">
    <property type="entry name" value="ANKYRIN REPEAT DOMAIN-CONTAINING PROTEIN 39 HOMOLOG-RELATED"/>
    <property type="match status" value="1"/>
</dbReference>
<gene>
    <name evidence="3" type="ORF">B0I35DRAFT_516421</name>
</gene>